<organism evidence="11 12">
    <name type="scientific">Lodderomyces beijingensis</name>
    <dbReference type="NCBI Taxonomy" id="1775926"/>
    <lineage>
        <taxon>Eukaryota</taxon>
        <taxon>Fungi</taxon>
        <taxon>Dikarya</taxon>
        <taxon>Ascomycota</taxon>
        <taxon>Saccharomycotina</taxon>
        <taxon>Pichiomycetes</taxon>
        <taxon>Debaryomycetaceae</taxon>
        <taxon>Candida/Lodderomyces clade</taxon>
        <taxon>Lodderomyces</taxon>
    </lineage>
</organism>
<evidence type="ECO:0000313" key="12">
    <source>
        <dbReference type="Proteomes" id="UP001497383"/>
    </source>
</evidence>
<evidence type="ECO:0000256" key="9">
    <source>
        <dbReference type="SAM" id="MobiDB-lite"/>
    </source>
</evidence>
<dbReference type="CDD" id="cd12148">
    <property type="entry name" value="fungal_TF_MHR"/>
    <property type="match status" value="1"/>
</dbReference>
<keyword evidence="4" id="KW-0862">Zinc</keyword>
<keyword evidence="7" id="KW-0804">Transcription</keyword>
<evidence type="ECO:0000256" key="8">
    <source>
        <dbReference type="ARBA" id="ARBA00023242"/>
    </source>
</evidence>
<dbReference type="Gene3D" id="4.10.240.10">
    <property type="entry name" value="Zn(2)-C6 fungal-type DNA-binding domain"/>
    <property type="match status" value="1"/>
</dbReference>
<dbReference type="EMBL" id="OZ022406">
    <property type="protein sequence ID" value="CAK9436735.1"/>
    <property type="molecule type" value="Genomic_DNA"/>
</dbReference>
<evidence type="ECO:0000259" key="10">
    <source>
        <dbReference type="PROSITE" id="PS50048"/>
    </source>
</evidence>
<comment type="similarity">
    <text evidence="2">Belongs to the MAL13 family.</text>
</comment>
<dbReference type="InterPro" id="IPR050797">
    <property type="entry name" value="Carb_Metab_Trans_Reg"/>
</dbReference>
<dbReference type="CDD" id="cd00067">
    <property type="entry name" value="GAL4"/>
    <property type="match status" value="1"/>
</dbReference>
<feature type="region of interest" description="Disordered" evidence="9">
    <location>
        <begin position="83"/>
        <end position="104"/>
    </location>
</feature>
<evidence type="ECO:0000256" key="4">
    <source>
        <dbReference type="ARBA" id="ARBA00022833"/>
    </source>
</evidence>
<dbReference type="InterPro" id="IPR036864">
    <property type="entry name" value="Zn2-C6_fun-type_DNA-bd_sf"/>
</dbReference>
<accession>A0ABP0ZFV3</accession>
<comment type="subcellular location">
    <subcellularLocation>
        <location evidence="1">Nucleus</location>
    </subcellularLocation>
</comment>
<dbReference type="Pfam" id="PF00172">
    <property type="entry name" value="Zn_clus"/>
    <property type="match status" value="1"/>
</dbReference>
<protein>
    <recommendedName>
        <fullName evidence="10">Zn(2)-C6 fungal-type domain-containing protein</fullName>
    </recommendedName>
</protein>
<dbReference type="InterPro" id="IPR001138">
    <property type="entry name" value="Zn2Cys6_DnaBD"/>
</dbReference>
<gene>
    <name evidence="11" type="ORF">LODBEIA_P12570</name>
</gene>
<proteinExistence type="inferred from homology"/>
<dbReference type="SUPFAM" id="SSF57701">
    <property type="entry name" value="Zn2/Cys6 DNA-binding domain"/>
    <property type="match status" value="1"/>
</dbReference>
<sequence>MPVEPRITATDLSLSGDADVEFPSRQFLPPTIPHVNNHPSAQQQQQLLPRSNQFDAIPSPSFYEGLIFTDVVEQSPFISDPLRERNLDESPVPNAATAKPRNRRSCDPCSVRKLKCDYCEPCSRCALHGLKCTNLRVKRKPGPKKIHEKTRVAIQQLAVKSSAVQTDARPITLEQLLPCLNVFQGWYYSIWPVVSVAELISRQSEPKIYALSCAIAAAIQYQLRFITSKHWVSDEIMSIDFTSEAIRTKETAQTIESILTLFFLHVSCSGTSASNSETQSVCFLREAITLAQMMGLDRLETLENATQNHRLRKVYCLLVVTERFVCLEQSLPVLLEPSIPLPQLEHEEYPLLLSGFLELVKVFAIPNKSIFDKFRAIKNDSASKRLICNVQDQLQKIKISEDTPDIQKANIILSKYWIMAWTWNVSQSNNLLDAENSCLSKSFPVKVAREFLNITAVLPLESFEFNGPGVCVKLFIITKTLARAIMFTGDGNAIPCLRALVDKLSLLRFNFINYSKDTSLILRALNGYGDY</sequence>
<evidence type="ECO:0000256" key="7">
    <source>
        <dbReference type="ARBA" id="ARBA00023163"/>
    </source>
</evidence>
<evidence type="ECO:0000256" key="1">
    <source>
        <dbReference type="ARBA" id="ARBA00004123"/>
    </source>
</evidence>
<dbReference type="SMART" id="SM00066">
    <property type="entry name" value="GAL4"/>
    <property type="match status" value="1"/>
</dbReference>
<dbReference type="InterPro" id="IPR007219">
    <property type="entry name" value="XnlR_reg_dom"/>
</dbReference>
<dbReference type="GeneID" id="92206453"/>
<keyword evidence="12" id="KW-1185">Reference proteome</keyword>
<evidence type="ECO:0000256" key="3">
    <source>
        <dbReference type="ARBA" id="ARBA00022723"/>
    </source>
</evidence>
<keyword evidence="3" id="KW-0479">Metal-binding</keyword>
<keyword evidence="6" id="KW-0238">DNA-binding</keyword>
<evidence type="ECO:0000313" key="11">
    <source>
        <dbReference type="EMBL" id="CAK9436735.1"/>
    </source>
</evidence>
<dbReference type="PROSITE" id="PS50048">
    <property type="entry name" value="ZN2_CY6_FUNGAL_2"/>
    <property type="match status" value="1"/>
</dbReference>
<feature type="domain" description="Zn(2)-C6 fungal-type" evidence="10">
    <location>
        <begin position="105"/>
        <end position="134"/>
    </location>
</feature>
<evidence type="ECO:0000256" key="5">
    <source>
        <dbReference type="ARBA" id="ARBA00023015"/>
    </source>
</evidence>
<keyword evidence="8" id="KW-0539">Nucleus</keyword>
<dbReference type="PANTHER" id="PTHR31668:SF18">
    <property type="entry name" value="MALTOSE FERMENTATION REGULATORY PROTEIN MAL13-RELATED"/>
    <property type="match status" value="1"/>
</dbReference>
<reference evidence="11 12" key="1">
    <citation type="submission" date="2024-03" db="EMBL/GenBank/DDBJ databases">
        <authorList>
            <person name="Brejova B."/>
        </authorList>
    </citation>
    <scope>NUCLEOTIDE SEQUENCE [LARGE SCALE GENOMIC DNA]</scope>
    <source>
        <strain evidence="11 12">CBS 14171</strain>
    </source>
</reference>
<dbReference type="PROSITE" id="PS00463">
    <property type="entry name" value="ZN2_CY6_FUNGAL_1"/>
    <property type="match status" value="1"/>
</dbReference>
<evidence type="ECO:0000256" key="6">
    <source>
        <dbReference type="ARBA" id="ARBA00023125"/>
    </source>
</evidence>
<name>A0ABP0ZFV3_9ASCO</name>
<dbReference type="PANTHER" id="PTHR31668">
    <property type="entry name" value="GLUCOSE TRANSPORT TRANSCRIPTION REGULATOR RGT1-RELATED-RELATED"/>
    <property type="match status" value="1"/>
</dbReference>
<dbReference type="Proteomes" id="UP001497383">
    <property type="component" value="Chromosome 2"/>
</dbReference>
<keyword evidence="5" id="KW-0805">Transcription regulation</keyword>
<dbReference type="RefSeq" id="XP_066828195.1">
    <property type="nucleotide sequence ID" value="XM_066971125.1"/>
</dbReference>
<evidence type="ECO:0000256" key="2">
    <source>
        <dbReference type="ARBA" id="ARBA00009382"/>
    </source>
</evidence>
<dbReference type="SMART" id="SM00906">
    <property type="entry name" value="Fungal_trans"/>
    <property type="match status" value="1"/>
</dbReference>